<keyword evidence="1" id="KW-0813">Transport</keyword>
<evidence type="ECO:0000256" key="1">
    <source>
        <dbReference type="RuleBase" id="RU004430"/>
    </source>
</evidence>
<keyword evidence="1" id="KW-0472">Membrane</keyword>
<feature type="transmembrane region" description="Helical" evidence="1">
    <location>
        <begin position="90"/>
        <end position="113"/>
    </location>
</feature>
<feature type="transmembrane region" description="Helical" evidence="1">
    <location>
        <begin position="54"/>
        <end position="78"/>
    </location>
</feature>
<keyword evidence="1 2" id="KW-0496">Mitochondrion</keyword>
<gene>
    <name evidence="2" type="primary">nad6</name>
    <name evidence="2" type="ORF">Smar.m08</name>
</gene>
<dbReference type="GeneID" id="26379862"/>
<dbReference type="Pfam" id="PF00499">
    <property type="entry name" value="Oxidored_q3"/>
    <property type="match status" value="1"/>
</dbReference>
<comment type="similarity">
    <text evidence="1">Belongs to the complex I subunit 6 family.</text>
</comment>
<comment type="catalytic activity">
    <reaction evidence="1">
        <text>a ubiquinone + NADH + 5 H(+)(in) = a ubiquinol + NAD(+) + 4 H(+)(out)</text>
        <dbReference type="Rhea" id="RHEA:29091"/>
        <dbReference type="Rhea" id="RHEA-COMP:9565"/>
        <dbReference type="Rhea" id="RHEA-COMP:9566"/>
        <dbReference type="ChEBI" id="CHEBI:15378"/>
        <dbReference type="ChEBI" id="CHEBI:16389"/>
        <dbReference type="ChEBI" id="CHEBI:17976"/>
        <dbReference type="ChEBI" id="CHEBI:57540"/>
        <dbReference type="ChEBI" id="CHEBI:57945"/>
        <dbReference type="EC" id="7.1.1.2"/>
    </reaction>
</comment>
<proteinExistence type="inferred from homology"/>
<feature type="transmembrane region" description="Helical" evidence="1">
    <location>
        <begin position="6"/>
        <end position="24"/>
    </location>
</feature>
<keyword evidence="1" id="KW-0520">NAD</keyword>
<keyword evidence="1" id="KW-1278">Translocase</keyword>
<protein>
    <recommendedName>
        <fullName evidence="1">NADH-ubiquinone oxidoreductase chain 6</fullName>
        <ecNumber evidence="1">7.1.1.2</ecNumber>
    </recommendedName>
</protein>
<dbReference type="GO" id="GO:0031966">
    <property type="term" value="C:mitochondrial membrane"/>
    <property type="evidence" value="ECO:0007669"/>
    <property type="project" value="UniProtKB-SubCell"/>
</dbReference>
<dbReference type="PANTHER" id="PTHR33269">
    <property type="entry name" value="NADH-UBIQUINONE OXIDOREDUCTASE CHAIN 6"/>
    <property type="match status" value="1"/>
</dbReference>
<evidence type="ECO:0000313" key="2">
    <source>
        <dbReference type="EMBL" id="ALO71436.1"/>
    </source>
</evidence>
<dbReference type="RefSeq" id="YP_009186100.1">
    <property type="nucleotide sequence ID" value="NC_028615.1"/>
</dbReference>
<keyword evidence="1" id="KW-0830">Ubiquinone</keyword>
<keyword evidence="1" id="KW-1133">Transmembrane helix</keyword>
<dbReference type="EMBL" id="KT874463">
    <property type="protein sequence ID" value="ALO71436.1"/>
    <property type="molecule type" value="Genomic_DNA"/>
</dbReference>
<organism evidence="2">
    <name type="scientific">Skeletonema marinoi</name>
    <dbReference type="NCBI Taxonomy" id="267567"/>
    <lineage>
        <taxon>Eukaryota</taxon>
        <taxon>Sar</taxon>
        <taxon>Stramenopiles</taxon>
        <taxon>Ochrophyta</taxon>
        <taxon>Bacillariophyta</taxon>
        <taxon>Coscinodiscophyceae</taxon>
        <taxon>Thalassiosirophycidae</taxon>
        <taxon>Thalassiosirales</taxon>
        <taxon>Skeletonemataceae</taxon>
        <taxon>Skeletonema</taxon>
        <taxon>Skeletonema marinoi-dohrnii complex</taxon>
    </lineage>
</organism>
<dbReference type="PANTHER" id="PTHR33269:SF17">
    <property type="entry name" value="NADH-UBIQUINONE OXIDOREDUCTASE CHAIN 6"/>
    <property type="match status" value="1"/>
</dbReference>
<reference evidence="2" key="1">
    <citation type="submission" date="2015-10" db="EMBL/GenBank/DDBJ databases">
        <title>Complete mitochondrial genome of Skeletonema marinoi (Mediophyceae, Bacillariophyta).</title>
        <authorList>
            <person name="An S.M."/>
            <person name="Yang E.C."/>
        </authorList>
    </citation>
    <scope>NUCLEOTIDE SEQUENCE</scope>
</reference>
<name>A0A0S2M9X7_9STRA</name>
<keyword evidence="1" id="KW-0679">Respiratory chain</keyword>
<feature type="transmembrane region" description="Helical" evidence="1">
    <location>
        <begin position="152"/>
        <end position="176"/>
    </location>
</feature>
<keyword evidence="1" id="KW-0812">Transmembrane</keyword>
<dbReference type="GO" id="GO:0008137">
    <property type="term" value="F:NADH dehydrogenase (ubiquinone) activity"/>
    <property type="evidence" value="ECO:0007669"/>
    <property type="project" value="UniProtKB-UniRule"/>
</dbReference>
<dbReference type="InterPro" id="IPR001457">
    <property type="entry name" value="NADH_UbQ/plastoQ_OxRdtase_su6"/>
</dbReference>
<dbReference type="NCBIfam" id="NF005164">
    <property type="entry name" value="PRK06638.1-4"/>
    <property type="match status" value="1"/>
</dbReference>
<comment type="subcellular location">
    <subcellularLocation>
        <location evidence="1">Mitochondrion membrane</location>
        <topology evidence="1">Multi-pass membrane protein</topology>
    </subcellularLocation>
</comment>
<dbReference type="Gene3D" id="1.20.120.1200">
    <property type="entry name" value="NADH-ubiquinone/plastoquinone oxidoreductase chain 6, subunit NuoJ"/>
    <property type="match status" value="1"/>
</dbReference>
<dbReference type="AlphaFoldDB" id="A0A0S2M9X7"/>
<feature type="transmembrane region" description="Helical" evidence="1">
    <location>
        <begin position="31"/>
        <end position="48"/>
    </location>
</feature>
<sequence>MIVNLFFIFSLLFLIVSALMTILSQNSIYSVLFLVLSFVSSSSILFLLECEYISLIFIIIYVGAIAVLFLFVVMMLDVKTVYLAKDSLKYFPFGSFIGIVFLIEIVLIIPTTFESANPYNVSFLWNCYFDWFNKLDYFTEVMSIGHLLYTDYIIQFLLSGNILLLATVGPVTLVLIRSTKPTKTQVTFKQLSRTYSSVLHI</sequence>
<dbReference type="InterPro" id="IPR042106">
    <property type="entry name" value="Nuo/plastoQ_OxRdtase_6_NuoJ"/>
</dbReference>
<geneLocation type="mitochondrion" evidence="2"/>
<comment type="function">
    <text evidence="1">Core subunit of the mitochondrial membrane respiratory chain NADH dehydrogenase (Complex I) which catalyzes electron transfer from NADH through the respiratory chain, using ubiquinone as an electron acceptor. Essential for the catalytic activity and assembly of complex I.</text>
</comment>
<keyword evidence="1" id="KW-0249">Electron transport</keyword>
<dbReference type="EC" id="7.1.1.2" evidence="1"/>
<accession>A0A0S2M9X7</accession>